<dbReference type="RefSeq" id="WP_243815696.1">
    <property type="nucleotide sequence ID" value="NZ_CP091928.1"/>
</dbReference>
<proteinExistence type="predicted"/>
<evidence type="ECO:0000313" key="2">
    <source>
        <dbReference type="EMBL" id="UOG57291.1"/>
    </source>
</evidence>
<evidence type="ECO:0000313" key="3">
    <source>
        <dbReference type="Proteomes" id="UP000829829"/>
    </source>
</evidence>
<evidence type="ECO:0000256" key="1">
    <source>
        <dbReference type="SAM" id="Phobius"/>
    </source>
</evidence>
<dbReference type="EMBL" id="CP091957">
    <property type="protein sequence ID" value="UOG57291.1"/>
    <property type="molecule type" value="Genomic_DNA"/>
</dbReference>
<organism evidence="2 3">
    <name type="scientific">Leptospira noguchii</name>
    <dbReference type="NCBI Taxonomy" id="28182"/>
    <lineage>
        <taxon>Bacteria</taxon>
        <taxon>Pseudomonadati</taxon>
        <taxon>Spirochaetota</taxon>
        <taxon>Spirochaetia</taxon>
        <taxon>Leptospirales</taxon>
        <taxon>Leptospiraceae</taxon>
        <taxon>Leptospira</taxon>
    </lineage>
</organism>
<protein>
    <recommendedName>
        <fullName evidence="4">Zinc-ribbon domain protein</fullName>
    </recommendedName>
</protein>
<reference evidence="2" key="1">
    <citation type="submission" date="2022-02" db="EMBL/GenBank/DDBJ databases">
        <title>The genetically variable rfb locus in Leptospira is a mobile cassette and a molecular signature of serovar identity.</title>
        <authorList>
            <person name="Nieves C."/>
            <person name="Vincent A.T."/>
            <person name="Zarantonelli L."/>
            <person name="Picardeau M."/>
            <person name="Veyrier F.J."/>
            <person name="Buschiazzo A."/>
        </authorList>
    </citation>
    <scope>NUCLEOTIDE SEQUENCE</scope>
    <source>
        <strain evidence="2">IP1512017</strain>
    </source>
</reference>
<sequence>MDPLLIPFYVVLLGIVLAPFLWIRFVNHSKTSDIESERSELINRREVILENLRDIKIEFDTGKLTESEFHSISSGIVKELEDFDEKIRSVAQIIPKQADQTKVVPKFCHECGFKIVFYGANFCPSCGTKLLI</sequence>
<dbReference type="Proteomes" id="UP000829829">
    <property type="component" value="Chromosome 1"/>
</dbReference>
<keyword evidence="1" id="KW-1133">Transmembrane helix</keyword>
<keyword evidence="1" id="KW-0812">Transmembrane</keyword>
<name>A0AAE9GC19_9LEPT</name>
<feature type="transmembrane region" description="Helical" evidence="1">
    <location>
        <begin position="6"/>
        <end position="26"/>
    </location>
</feature>
<gene>
    <name evidence="2" type="ORF">MAL03_03710</name>
</gene>
<dbReference type="AlphaFoldDB" id="A0AAE9GC19"/>
<keyword evidence="1" id="KW-0472">Membrane</keyword>
<accession>A0AAE9GC19</accession>
<evidence type="ECO:0008006" key="4">
    <source>
        <dbReference type="Google" id="ProtNLM"/>
    </source>
</evidence>